<keyword evidence="2" id="KW-0472">Membrane</keyword>
<feature type="domain" description="DUF6535" evidence="3">
    <location>
        <begin position="92"/>
        <end position="182"/>
    </location>
</feature>
<proteinExistence type="predicted"/>
<dbReference type="InParanoid" id="G4TM88"/>
<feature type="compositionally biased region" description="Polar residues" evidence="1">
    <location>
        <begin position="546"/>
        <end position="556"/>
    </location>
</feature>
<dbReference type="Proteomes" id="UP000007148">
    <property type="component" value="Unassembled WGS sequence"/>
</dbReference>
<evidence type="ECO:0000256" key="2">
    <source>
        <dbReference type="SAM" id="Phobius"/>
    </source>
</evidence>
<sequence length="593" mass="66570">MSNVVYKYNNPDGTPTVDNITQLAPSGSDQKDAPTIWQLYMRGANSYDQDLTKDINNTVDVLLIFAGLFSAVLTGIIQVTYPRLQPDSGAVPSYATAVNGLLFTSLFISIFVAFLGILVKQWTYSYRYNLDGVSSIQHRGRIRHYRYAGAKKWKLSSFVTFLTILMHISLLISAIGVLRLLVATAPAIAPWPITIFMIGMIIFLATILISVLKLDSPFQSPLSRFLTSLVRGIYPSAHVKKDEENNGSGLVNDTKQVLRKETMEAHITRWRLRLDFDMIVHLLRHADKSTERAILEKCFEALPILTLLGRNQPSLILENDIIPENYIFLAESCLSTDKPVVKLVKPIRSKLLCVFLRWYLSLERGALRDTLKKRLTHDNFDLKRLPTNLTNHDDEGYRALGYSALERVEHLLDEKDEKSEGLNCKRCMDRLGIIKGKPPSREDMDSPTVSLPGIKLVTGTRKPLRILANGVKTHWRLSRPYCRPQGLLRVEIWRTFHGTTEKKVWEAALKLTRDATEELETMWFRPLMKLIKAVRSVAPPSPFAVSGQSSQQSNQPAGAGQPLTPSSMSSQQPATVLHNAQTASSSSGYLPTP</sequence>
<accession>G4TM88</accession>
<evidence type="ECO:0000259" key="3">
    <source>
        <dbReference type="Pfam" id="PF20153"/>
    </source>
</evidence>
<dbReference type="InterPro" id="IPR045338">
    <property type="entry name" value="DUF6535"/>
</dbReference>
<name>G4TM88_SERID</name>
<evidence type="ECO:0000313" key="4">
    <source>
        <dbReference type="EMBL" id="CCA72431.1"/>
    </source>
</evidence>
<keyword evidence="2" id="KW-0812">Transmembrane</keyword>
<evidence type="ECO:0000313" key="5">
    <source>
        <dbReference type="Proteomes" id="UP000007148"/>
    </source>
</evidence>
<keyword evidence="2" id="KW-1133">Transmembrane helix</keyword>
<evidence type="ECO:0000256" key="1">
    <source>
        <dbReference type="SAM" id="MobiDB-lite"/>
    </source>
</evidence>
<comment type="caution">
    <text evidence="4">The sequence shown here is derived from an EMBL/GenBank/DDBJ whole genome shotgun (WGS) entry which is preliminary data.</text>
</comment>
<organism evidence="4 5">
    <name type="scientific">Serendipita indica (strain DSM 11827)</name>
    <name type="common">Root endophyte fungus</name>
    <name type="synonym">Piriformospora indica</name>
    <dbReference type="NCBI Taxonomy" id="1109443"/>
    <lineage>
        <taxon>Eukaryota</taxon>
        <taxon>Fungi</taxon>
        <taxon>Dikarya</taxon>
        <taxon>Basidiomycota</taxon>
        <taxon>Agaricomycotina</taxon>
        <taxon>Agaricomycetes</taxon>
        <taxon>Sebacinales</taxon>
        <taxon>Serendipitaceae</taxon>
        <taxon>Serendipita</taxon>
    </lineage>
</organism>
<dbReference type="Pfam" id="PF20153">
    <property type="entry name" value="DUF6535"/>
    <property type="match status" value="2"/>
</dbReference>
<dbReference type="HOGENOM" id="CLU_416286_0_0_1"/>
<keyword evidence="5" id="KW-1185">Reference proteome</keyword>
<feature type="transmembrane region" description="Helical" evidence="2">
    <location>
        <begin position="101"/>
        <end position="119"/>
    </location>
</feature>
<dbReference type="AlphaFoldDB" id="G4TM88"/>
<feature type="region of interest" description="Disordered" evidence="1">
    <location>
        <begin position="541"/>
        <end position="593"/>
    </location>
</feature>
<feature type="domain" description="DUF6535" evidence="3">
    <location>
        <begin position="37"/>
        <end position="89"/>
    </location>
</feature>
<feature type="transmembrane region" description="Helical" evidence="2">
    <location>
        <begin position="155"/>
        <end position="182"/>
    </location>
</feature>
<feature type="transmembrane region" description="Helical" evidence="2">
    <location>
        <begin position="61"/>
        <end position="81"/>
    </location>
</feature>
<reference evidence="4 5" key="1">
    <citation type="journal article" date="2011" name="PLoS Pathog.">
        <title>Endophytic Life Strategies Decoded by Genome and Transcriptome Analyses of the Mutualistic Root Symbiont Piriformospora indica.</title>
        <authorList>
            <person name="Zuccaro A."/>
            <person name="Lahrmann U."/>
            <person name="Guldener U."/>
            <person name="Langen G."/>
            <person name="Pfiffi S."/>
            <person name="Biedenkopf D."/>
            <person name="Wong P."/>
            <person name="Samans B."/>
            <person name="Grimm C."/>
            <person name="Basiewicz M."/>
            <person name="Murat C."/>
            <person name="Martin F."/>
            <person name="Kogel K.H."/>
        </authorList>
    </citation>
    <scope>NUCLEOTIDE SEQUENCE [LARGE SCALE GENOMIC DNA]</scope>
    <source>
        <strain evidence="4 5">DSM 11827</strain>
    </source>
</reference>
<dbReference type="EMBL" id="CAFZ01000164">
    <property type="protein sequence ID" value="CCA72431.1"/>
    <property type="molecule type" value="Genomic_DNA"/>
</dbReference>
<feature type="transmembrane region" description="Helical" evidence="2">
    <location>
        <begin position="188"/>
        <end position="212"/>
    </location>
</feature>
<gene>
    <name evidence="4" type="ORF">PIIN_06367</name>
</gene>
<dbReference type="OrthoDB" id="3235960at2759"/>
<protein>
    <recommendedName>
        <fullName evidence="3">DUF6535 domain-containing protein</fullName>
    </recommendedName>
</protein>
<feature type="compositionally biased region" description="Polar residues" evidence="1">
    <location>
        <begin position="563"/>
        <end position="593"/>
    </location>
</feature>